<evidence type="ECO:0000256" key="2">
    <source>
        <dbReference type="ARBA" id="ARBA00022475"/>
    </source>
</evidence>
<keyword evidence="5 6" id="KW-0472">Membrane</keyword>
<sequence length="474" mass="50234">MKRNKLGLWLLTALVVGNMVGSGIFMLPRSLSAAASPAGVLLGWAVTGAGVLMLALVFGNLAIRKPELSGGPQIYAKALFKKSRTLSVLAGFMSSWGYWIGNIAGYVAVITTFASYLSIFFPVMNSKNVLFTVGAFELKAGNAVTFVICSVLLWGTHALILRGIESAGKFNFVATVAKVIGFFLFIVIALFAFQQSNIGPFVDTRTSGGETVGLLGQVNSAAVATLWAFIGIESAVVFASRAKKEGDVKKATILGLVISLIIYIGISILTMGLLTQSELQQSQNPLVDAISSILGSTGGNVLAIVGLISLIGSTVGWVLLSSEVPYQAAKQNVFFTSFTKVNEKGMPTVALWISNAIAQVLLLSTVSNSIASAFDFIIYVATLAYLVPYLISSVYQLKLGLTGETYENGKGRALDIVVAVLATVYSAWVVVAGTADIKTFLLGVAMIVSGIIFYPFLLRSLKGKKEEKDIKQSA</sequence>
<keyword evidence="3 6" id="KW-0812">Transmembrane</keyword>
<reference evidence="8" key="1">
    <citation type="submission" date="2015-08" db="EMBL/GenBank/DDBJ databases">
        <title>Fjat-14210 dsm16467.</title>
        <authorList>
            <person name="Liu B."/>
            <person name="Wang J."/>
            <person name="Zhu Y."/>
            <person name="Liu G."/>
            <person name="Chen Q."/>
            <person name="Chen Z."/>
            <person name="Lan J."/>
            <person name="Che J."/>
            <person name="Ge C."/>
            <person name="Shi H."/>
            <person name="Pan Z."/>
            <person name="Liu X."/>
        </authorList>
    </citation>
    <scope>NUCLEOTIDE SEQUENCE [LARGE SCALE GENOMIC DNA]</scope>
    <source>
        <strain evidence="8">DSM 16467</strain>
    </source>
</reference>
<keyword evidence="8" id="KW-1185">Reference proteome</keyword>
<dbReference type="Pfam" id="PF13520">
    <property type="entry name" value="AA_permease_2"/>
    <property type="match status" value="1"/>
</dbReference>
<evidence type="ECO:0000313" key="7">
    <source>
        <dbReference type="EMBL" id="KOO42989.1"/>
    </source>
</evidence>
<evidence type="ECO:0000313" key="8">
    <source>
        <dbReference type="Proteomes" id="UP000037558"/>
    </source>
</evidence>
<dbReference type="PATRIC" id="fig|284581.3.peg.3076"/>
<evidence type="ECO:0000256" key="4">
    <source>
        <dbReference type="ARBA" id="ARBA00022989"/>
    </source>
</evidence>
<dbReference type="PANTHER" id="PTHR42770:SF14">
    <property type="entry name" value="ARGININE_ORNITHINE ANTIPORTER-RELATED"/>
    <property type="match status" value="1"/>
</dbReference>
<dbReference type="GO" id="GO:0022857">
    <property type="term" value="F:transmembrane transporter activity"/>
    <property type="evidence" value="ECO:0007669"/>
    <property type="project" value="InterPro"/>
</dbReference>
<protein>
    <submittedName>
        <fullName evidence="7">Arginine:ornithine antiporter</fullName>
    </submittedName>
</protein>
<gene>
    <name evidence="7" type="ORF">AMD01_17820</name>
</gene>
<feature type="transmembrane region" description="Helical" evidence="6">
    <location>
        <begin position="214"/>
        <end position="239"/>
    </location>
</feature>
<keyword evidence="4 6" id="KW-1133">Transmembrane helix</keyword>
<organism evidence="7 8">
    <name type="scientific">Priestia koreensis</name>
    <dbReference type="NCBI Taxonomy" id="284581"/>
    <lineage>
        <taxon>Bacteria</taxon>
        <taxon>Bacillati</taxon>
        <taxon>Bacillota</taxon>
        <taxon>Bacilli</taxon>
        <taxon>Bacillales</taxon>
        <taxon>Bacillaceae</taxon>
        <taxon>Priestia</taxon>
    </lineage>
</organism>
<dbReference type="AlphaFoldDB" id="A0A0M0KW07"/>
<dbReference type="InterPro" id="IPR050367">
    <property type="entry name" value="APC_superfamily"/>
</dbReference>
<comment type="subcellular location">
    <subcellularLocation>
        <location evidence="1">Cell membrane</location>
        <topology evidence="1">Multi-pass membrane protein</topology>
    </subcellularLocation>
</comment>
<feature type="transmembrane region" description="Helical" evidence="6">
    <location>
        <begin position="349"/>
        <end position="370"/>
    </location>
</feature>
<dbReference type="InterPro" id="IPR002293">
    <property type="entry name" value="AA/rel_permease1"/>
</dbReference>
<dbReference type="EMBL" id="LILC01000023">
    <property type="protein sequence ID" value="KOO42989.1"/>
    <property type="molecule type" value="Genomic_DNA"/>
</dbReference>
<accession>A0A0M0KW07</accession>
<dbReference type="Proteomes" id="UP000037558">
    <property type="component" value="Unassembled WGS sequence"/>
</dbReference>
<dbReference type="PIRSF" id="PIRSF006060">
    <property type="entry name" value="AA_transporter"/>
    <property type="match status" value="1"/>
</dbReference>
<feature type="transmembrane region" description="Helical" evidence="6">
    <location>
        <begin position="376"/>
        <end position="395"/>
    </location>
</feature>
<feature type="transmembrane region" description="Helical" evidence="6">
    <location>
        <begin position="301"/>
        <end position="320"/>
    </location>
</feature>
<feature type="transmembrane region" description="Helical" evidence="6">
    <location>
        <begin position="143"/>
        <end position="160"/>
    </location>
</feature>
<name>A0A0M0KW07_9BACI</name>
<feature type="transmembrane region" description="Helical" evidence="6">
    <location>
        <begin position="416"/>
        <end position="434"/>
    </location>
</feature>
<feature type="transmembrane region" description="Helical" evidence="6">
    <location>
        <begin position="440"/>
        <end position="458"/>
    </location>
</feature>
<dbReference type="GO" id="GO:0005886">
    <property type="term" value="C:plasma membrane"/>
    <property type="evidence" value="ECO:0007669"/>
    <property type="project" value="UniProtKB-SubCell"/>
</dbReference>
<dbReference type="PANTHER" id="PTHR42770">
    <property type="entry name" value="AMINO ACID TRANSPORTER-RELATED"/>
    <property type="match status" value="1"/>
</dbReference>
<proteinExistence type="predicted"/>
<dbReference type="OrthoDB" id="9762947at2"/>
<evidence type="ECO:0000256" key="3">
    <source>
        <dbReference type="ARBA" id="ARBA00022692"/>
    </source>
</evidence>
<comment type="caution">
    <text evidence="7">The sequence shown here is derived from an EMBL/GenBank/DDBJ whole genome shotgun (WGS) entry which is preliminary data.</text>
</comment>
<feature type="transmembrane region" description="Helical" evidence="6">
    <location>
        <begin position="172"/>
        <end position="194"/>
    </location>
</feature>
<evidence type="ECO:0000256" key="1">
    <source>
        <dbReference type="ARBA" id="ARBA00004651"/>
    </source>
</evidence>
<keyword evidence="2" id="KW-1003">Cell membrane</keyword>
<evidence type="ECO:0000256" key="5">
    <source>
        <dbReference type="ARBA" id="ARBA00023136"/>
    </source>
</evidence>
<dbReference type="RefSeq" id="WP_053402795.1">
    <property type="nucleotide sequence ID" value="NZ_JAUKEN010000002.1"/>
</dbReference>
<dbReference type="Gene3D" id="1.20.1740.10">
    <property type="entry name" value="Amino acid/polyamine transporter I"/>
    <property type="match status" value="1"/>
</dbReference>
<evidence type="ECO:0000256" key="6">
    <source>
        <dbReference type="SAM" id="Phobius"/>
    </source>
</evidence>
<feature type="transmembrane region" description="Helical" evidence="6">
    <location>
        <begin position="251"/>
        <end position="274"/>
    </location>
</feature>
<feature type="transmembrane region" description="Helical" evidence="6">
    <location>
        <begin position="103"/>
        <end position="123"/>
    </location>
</feature>
<feature type="transmembrane region" description="Helical" evidence="6">
    <location>
        <begin position="44"/>
        <end position="63"/>
    </location>
</feature>
<dbReference type="STRING" id="284581.AMD01_17820"/>